<evidence type="ECO:0000256" key="2">
    <source>
        <dbReference type="ARBA" id="ARBA00022722"/>
    </source>
</evidence>
<evidence type="ECO:0000256" key="3">
    <source>
        <dbReference type="ARBA" id="ARBA00022801"/>
    </source>
</evidence>
<reference evidence="5" key="1">
    <citation type="submission" date="2022-07" db="EMBL/GenBank/DDBJ databases">
        <authorList>
            <person name="Wu T."/>
        </authorList>
    </citation>
    <scope>NUCLEOTIDE SEQUENCE</scope>
    <source>
        <strain evidence="5">SD-1</strain>
    </source>
</reference>
<feature type="domain" description="VRR-NUC" evidence="4">
    <location>
        <begin position="7"/>
        <end position="86"/>
    </location>
</feature>
<keyword evidence="6" id="KW-1185">Reference proteome</keyword>
<gene>
    <name evidence="5" type="ORF">NL394_13160</name>
</gene>
<evidence type="ECO:0000313" key="5">
    <source>
        <dbReference type="EMBL" id="UYV96030.1"/>
    </source>
</evidence>
<organism evidence="5 6">
    <name type="scientific">Paenarthrobacter ureafaciens</name>
    <dbReference type="NCBI Taxonomy" id="37931"/>
    <lineage>
        <taxon>Bacteria</taxon>
        <taxon>Bacillati</taxon>
        <taxon>Actinomycetota</taxon>
        <taxon>Actinomycetes</taxon>
        <taxon>Micrococcales</taxon>
        <taxon>Micrococcaceae</taxon>
        <taxon>Paenarthrobacter</taxon>
    </lineage>
</organism>
<dbReference type="GO" id="GO:0016788">
    <property type="term" value="F:hydrolase activity, acting on ester bonds"/>
    <property type="evidence" value="ECO:0007669"/>
    <property type="project" value="InterPro"/>
</dbReference>
<proteinExistence type="predicted"/>
<dbReference type="InterPro" id="IPR014883">
    <property type="entry name" value="VRR_NUC"/>
</dbReference>
<dbReference type="Proteomes" id="UP001163293">
    <property type="component" value="Chromosome"/>
</dbReference>
<dbReference type="GO" id="GO:0003676">
    <property type="term" value="F:nucleic acid binding"/>
    <property type="evidence" value="ECO:0007669"/>
    <property type="project" value="InterPro"/>
</dbReference>
<evidence type="ECO:0000256" key="1">
    <source>
        <dbReference type="ARBA" id="ARBA00001946"/>
    </source>
</evidence>
<comment type="cofactor">
    <cofactor evidence="1">
        <name>Mg(2+)</name>
        <dbReference type="ChEBI" id="CHEBI:18420"/>
    </cofactor>
</comment>
<dbReference type="SMART" id="SM00990">
    <property type="entry name" value="VRR_NUC"/>
    <property type="match status" value="1"/>
</dbReference>
<keyword evidence="2" id="KW-0540">Nuclease</keyword>
<sequence>MPRKKNQREKAVEQHLLTQCRRHGLFCLKFVSPARGGVPDRIVITPTGTVFVEVKRPGGDLEKRQSIMHAKMRRFGAEIHVVDDEAAVDAFIAHVLEHRRADSQQKAAS</sequence>
<evidence type="ECO:0000313" key="6">
    <source>
        <dbReference type="Proteomes" id="UP001163293"/>
    </source>
</evidence>
<dbReference type="EMBL" id="CP101185">
    <property type="protein sequence ID" value="UYV96030.1"/>
    <property type="molecule type" value="Genomic_DNA"/>
</dbReference>
<evidence type="ECO:0000259" key="4">
    <source>
        <dbReference type="SMART" id="SM00990"/>
    </source>
</evidence>
<dbReference type="InterPro" id="IPR011856">
    <property type="entry name" value="tRNA_endonuc-like_dom_sf"/>
</dbReference>
<dbReference type="GO" id="GO:0004518">
    <property type="term" value="F:nuclease activity"/>
    <property type="evidence" value="ECO:0007669"/>
    <property type="project" value="UniProtKB-KW"/>
</dbReference>
<keyword evidence="3" id="KW-0378">Hydrolase</keyword>
<name>A0AAX3EDP9_PAEUR</name>
<protein>
    <submittedName>
        <fullName evidence="5">VRR-NUC domain-containing protein</fullName>
    </submittedName>
</protein>
<dbReference type="RefSeq" id="WP_069695039.1">
    <property type="nucleotide sequence ID" value="NZ_CP043010.1"/>
</dbReference>
<dbReference type="AlphaFoldDB" id="A0AAX3EDP9"/>
<accession>A0AAX3EDP9</accession>
<dbReference type="Gene3D" id="3.40.1350.10">
    <property type="match status" value="1"/>
</dbReference>